<proteinExistence type="predicted"/>
<gene>
    <name evidence="2" type="ORF">ACFOOQ_11360</name>
</gene>
<name>A0ABV7VG63_9PROT</name>
<evidence type="ECO:0000313" key="3">
    <source>
        <dbReference type="Proteomes" id="UP001595711"/>
    </source>
</evidence>
<evidence type="ECO:0000259" key="1">
    <source>
        <dbReference type="Pfam" id="PF06568"/>
    </source>
</evidence>
<dbReference type="InterPro" id="IPR009506">
    <property type="entry name" value="YjiS-like"/>
</dbReference>
<feature type="domain" description="YjiS-like" evidence="1">
    <location>
        <begin position="32"/>
        <end position="66"/>
    </location>
</feature>
<dbReference type="EMBL" id="JBHRYJ010000002">
    <property type="protein sequence ID" value="MFC3676144.1"/>
    <property type="molecule type" value="Genomic_DNA"/>
</dbReference>
<dbReference type="Proteomes" id="UP001595711">
    <property type="component" value="Unassembled WGS sequence"/>
</dbReference>
<keyword evidence="3" id="KW-1185">Reference proteome</keyword>
<accession>A0ABV7VG63</accession>
<dbReference type="Pfam" id="PF06568">
    <property type="entry name" value="YjiS-like"/>
    <property type="match status" value="1"/>
</dbReference>
<protein>
    <submittedName>
        <fullName evidence="2">DUF1127 domain-containing protein</fullName>
    </submittedName>
</protein>
<reference evidence="3" key="1">
    <citation type="journal article" date="2019" name="Int. J. Syst. Evol. Microbiol.">
        <title>The Global Catalogue of Microorganisms (GCM) 10K type strain sequencing project: providing services to taxonomists for standard genome sequencing and annotation.</title>
        <authorList>
            <consortium name="The Broad Institute Genomics Platform"/>
            <consortium name="The Broad Institute Genome Sequencing Center for Infectious Disease"/>
            <person name="Wu L."/>
            <person name="Ma J."/>
        </authorList>
    </citation>
    <scope>NUCLEOTIDE SEQUENCE [LARGE SCALE GENOMIC DNA]</scope>
    <source>
        <strain evidence="3">KCTC 42182</strain>
    </source>
</reference>
<comment type="caution">
    <text evidence="2">The sequence shown here is derived from an EMBL/GenBank/DDBJ whole genome shotgun (WGS) entry which is preliminary data.</text>
</comment>
<organism evidence="2 3">
    <name type="scientific">Ferrovibrio xuzhouensis</name>
    <dbReference type="NCBI Taxonomy" id="1576914"/>
    <lineage>
        <taxon>Bacteria</taxon>
        <taxon>Pseudomonadati</taxon>
        <taxon>Pseudomonadota</taxon>
        <taxon>Alphaproteobacteria</taxon>
        <taxon>Rhodospirillales</taxon>
        <taxon>Rhodospirillaceae</taxon>
        <taxon>Ferrovibrio</taxon>
    </lineage>
</organism>
<evidence type="ECO:0000313" key="2">
    <source>
        <dbReference type="EMBL" id="MFC3676144.1"/>
    </source>
</evidence>
<sequence length="77" mass="8956">MQKPAPETDPMTVAIAAETRPGIHVPSLPDIFRWLVVLQRRHRERLQLAEMDDAALQDLGLSRCDVMAEIRKPRWRR</sequence>